<evidence type="ECO:0000256" key="2">
    <source>
        <dbReference type="ARBA" id="ARBA00004922"/>
    </source>
</evidence>
<comment type="pathway">
    <text evidence="2">Protein modification; protein glycosylation.</text>
</comment>
<evidence type="ECO:0000256" key="4">
    <source>
        <dbReference type="ARBA" id="ARBA00022676"/>
    </source>
</evidence>
<dbReference type="GO" id="GO:0032580">
    <property type="term" value="C:Golgi cisterna membrane"/>
    <property type="evidence" value="ECO:0007669"/>
    <property type="project" value="UniProtKB-SubCell"/>
</dbReference>
<dbReference type="Pfam" id="PF00852">
    <property type="entry name" value="Glyco_transf_10"/>
    <property type="match status" value="2"/>
</dbReference>
<evidence type="ECO:0000256" key="6">
    <source>
        <dbReference type="ARBA" id="ARBA00023034"/>
    </source>
</evidence>
<dbReference type="OrthoDB" id="427096at2759"/>
<evidence type="ECO:0000256" key="5">
    <source>
        <dbReference type="ARBA" id="ARBA00022679"/>
    </source>
</evidence>
<dbReference type="STRING" id="158441.A0A226E506"/>
<dbReference type="UniPathway" id="UPA00378"/>
<comment type="subcellular location">
    <subcellularLocation>
        <location evidence="1">Golgi apparatus membrane</location>
        <topology evidence="1">Single-pass type II membrane protein</topology>
    </subcellularLocation>
    <subcellularLocation>
        <location evidence="7">Golgi apparatus</location>
        <location evidence="7">Golgi stack membrane</location>
        <topology evidence="7">Single-pass type II membrane protein</topology>
    </subcellularLocation>
</comment>
<sequence length="807" mass="92506">MRWNYLAKLVVKSTLVVVVVTMIAFSLLDSDSVLPAAGADGHNSQVQLADGGLSEGDDVANEKYHLRFWDLINSTKSKDHKVSTLPIFTKDKMADLWRPKRGQKEITPKWNTLVPQIVWEMEAENTSYAKSFKTKTIVLWDGFNWWGKKDWKDPKQLMSKDCEIAPNSITNCLFSQKKNDLNSVDAVLAARDMFHTGAVEVPDHVLKFYFMLESPFHSWALLNRSEDLLATYWRGSDIVTPYAKWVYYDLKKKLIKQGKNYAHGKTKTAAAFVSNCAAWNDRMGYITELKKYIDVDVYGSCGELTCSRFGREDCFGMLKKDYYFYMSFENSNCRDYVTEKLYTNGLSNDIVPIVMGGHPDDYLALAPHKSYIHVEDFDSPKELGEYLHFLIEHPDDYNKYFEWKGTGEFISAAFFCQICAMVHYSDIVPPPNRTKPYRWGHVQAIDSGMCLPKGHWYWTKDNDGKAKKSAKNSRLINLKDASQENSIKLEDVAQDLGVSTFVLVYILIYAATKENVDTIRDNKKDINIKLDPEIAQILRDTPYLWRKFNLTENDTALHRVQAQQRWVKELSKSKYLSEQKKKVMWLEAHASLFYWTEGRVQCPYAPKFEEKCELKKMSFLRRMLGPYFKFIGISGDALISVRNWESYGTYKIPGNMVQIMQILEPPNIAKDANLGLNNAVLASYWRGSDIPTPYFLSIPNNSSEFKPPPSEAVAKLASKTKMVAAIVSNCDSSDRLEYIRELQKFVGVDVFGKCGTFSCPKSENDACLRKIEAEYKFFLSFENSRWYAGFLLVVSIRPDTMGMTTAP</sequence>
<proteinExistence type="inferred from homology"/>
<evidence type="ECO:0000256" key="3">
    <source>
        <dbReference type="ARBA" id="ARBA00008919"/>
    </source>
</evidence>
<keyword evidence="10" id="KW-1185">Reference proteome</keyword>
<keyword evidence="7" id="KW-0812">Transmembrane</keyword>
<feature type="transmembrane region" description="Helical" evidence="7">
    <location>
        <begin position="9"/>
        <end position="28"/>
    </location>
</feature>
<dbReference type="GO" id="GO:0008417">
    <property type="term" value="F:fucosyltransferase activity"/>
    <property type="evidence" value="ECO:0007669"/>
    <property type="project" value="InterPro"/>
</dbReference>
<dbReference type="PANTHER" id="PTHR48438">
    <property type="entry name" value="ALPHA-(1,3)-FUCOSYLTRANSFERASE C-RELATED"/>
    <property type="match status" value="1"/>
</dbReference>
<dbReference type="GO" id="GO:0000139">
    <property type="term" value="C:Golgi membrane"/>
    <property type="evidence" value="ECO:0007669"/>
    <property type="project" value="UniProtKB-SubCell"/>
</dbReference>
<comment type="similarity">
    <text evidence="3 7">Belongs to the glycosyltransferase 10 family.</text>
</comment>
<dbReference type="EC" id="2.4.1.-" evidence="7"/>
<evidence type="ECO:0000256" key="1">
    <source>
        <dbReference type="ARBA" id="ARBA00004323"/>
    </source>
</evidence>
<dbReference type="Gene3D" id="3.40.50.11660">
    <property type="entry name" value="Glycosyl transferase family 10, C-terminal domain"/>
    <property type="match status" value="2"/>
</dbReference>
<evidence type="ECO:0000259" key="8">
    <source>
        <dbReference type="Pfam" id="PF00852"/>
    </source>
</evidence>
<dbReference type="SUPFAM" id="SSF53756">
    <property type="entry name" value="UDP-Glycosyltransferase/glycogen phosphorylase"/>
    <property type="match status" value="2"/>
</dbReference>
<feature type="domain" description="Fucosyltransferase C-terminal" evidence="8">
    <location>
        <begin position="263"/>
        <end position="424"/>
    </location>
</feature>
<accession>A0A226E506</accession>
<dbReference type="EMBL" id="LNIX01000007">
    <property type="protein sequence ID" value="OXA52390.1"/>
    <property type="molecule type" value="Genomic_DNA"/>
</dbReference>
<reference evidence="9 10" key="1">
    <citation type="submission" date="2015-12" db="EMBL/GenBank/DDBJ databases">
        <title>The genome of Folsomia candida.</title>
        <authorList>
            <person name="Faddeeva A."/>
            <person name="Derks M.F."/>
            <person name="Anvar Y."/>
            <person name="Smit S."/>
            <person name="Van Straalen N."/>
            <person name="Roelofs D."/>
        </authorList>
    </citation>
    <scope>NUCLEOTIDE SEQUENCE [LARGE SCALE GENOMIC DNA]</scope>
    <source>
        <strain evidence="9 10">VU population</strain>
        <tissue evidence="9">Whole body</tissue>
    </source>
</reference>
<keyword evidence="7" id="KW-1133">Transmembrane helix</keyword>
<keyword evidence="6 7" id="KW-0333">Golgi apparatus</keyword>
<keyword evidence="5 7" id="KW-0808">Transferase</keyword>
<name>A0A226E506_FOLCA</name>
<evidence type="ECO:0000313" key="9">
    <source>
        <dbReference type="EMBL" id="OXA52390.1"/>
    </source>
</evidence>
<organism evidence="9 10">
    <name type="scientific">Folsomia candida</name>
    <name type="common">Springtail</name>
    <dbReference type="NCBI Taxonomy" id="158441"/>
    <lineage>
        <taxon>Eukaryota</taxon>
        <taxon>Metazoa</taxon>
        <taxon>Ecdysozoa</taxon>
        <taxon>Arthropoda</taxon>
        <taxon>Hexapoda</taxon>
        <taxon>Collembola</taxon>
        <taxon>Entomobryomorpha</taxon>
        <taxon>Isotomoidea</taxon>
        <taxon>Isotomidae</taxon>
        <taxon>Proisotominae</taxon>
        <taxon>Folsomia</taxon>
    </lineage>
</organism>
<feature type="domain" description="Fucosyltransferase C-terminal" evidence="8">
    <location>
        <begin position="717"/>
        <end position="785"/>
    </location>
</feature>
<dbReference type="Proteomes" id="UP000198287">
    <property type="component" value="Unassembled WGS sequence"/>
</dbReference>
<keyword evidence="4 7" id="KW-0328">Glycosyltransferase</keyword>
<evidence type="ECO:0000256" key="7">
    <source>
        <dbReference type="RuleBase" id="RU003832"/>
    </source>
</evidence>
<dbReference type="InterPro" id="IPR038577">
    <property type="entry name" value="GT10-like_C_sf"/>
</dbReference>
<dbReference type="AlphaFoldDB" id="A0A226E506"/>
<dbReference type="InterPro" id="IPR055270">
    <property type="entry name" value="Glyco_tran_10_C"/>
</dbReference>
<dbReference type="FunFam" id="3.40.50.11660:FF:000004">
    <property type="entry name" value="Glycoprotein 3-alpha-L-fucosyltransferase A"/>
    <property type="match status" value="1"/>
</dbReference>
<keyword evidence="7" id="KW-0472">Membrane</keyword>
<gene>
    <name evidence="9" type="ORF">Fcan01_13820</name>
</gene>
<dbReference type="PANTHER" id="PTHR48438:SF1">
    <property type="entry name" value="ALPHA-(1,3)-FUCOSYLTRANSFERASE C-RELATED"/>
    <property type="match status" value="1"/>
</dbReference>
<dbReference type="InterPro" id="IPR001503">
    <property type="entry name" value="Glyco_trans_10"/>
</dbReference>
<comment type="caution">
    <text evidence="9">The sequence shown here is derived from an EMBL/GenBank/DDBJ whole genome shotgun (WGS) entry which is preliminary data.</text>
</comment>
<protein>
    <recommendedName>
        <fullName evidence="7">Fucosyltransferase</fullName>
        <ecNumber evidence="7">2.4.1.-</ecNumber>
    </recommendedName>
</protein>
<evidence type="ECO:0000313" key="10">
    <source>
        <dbReference type="Proteomes" id="UP000198287"/>
    </source>
</evidence>